<feature type="transmembrane region" description="Helical" evidence="9">
    <location>
        <begin position="357"/>
        <end position="376"/>
    </location>
</feature>
<dbReference type="PRINTS" id="PR00344">
    <property type="entry name" value="BCTRLSENSOR"/>
</dbReference>
<dbReference type="Gene3D" id="1.25.40.10">
    <property type="entry name" value="Tetratricopeptide repeat domain"/>
    <property type="match status" value="1"/>
</dbReference>
<dbReference type="InterPro" id="IPR004358">
    <property type="entry name" value="Sig_transdc_His_kin-like_C"/>
</dbReference>
<evidence type="ECO:0000256" key="1">
    <source>
        <dbReference type="ARBA" id="ARBA00000085"/>
    </source>
</evidence>
<dbReference type="PANTHER" id="PTHR43711">
    <property type="entry name" value="TWO-COMPONENT HISTIDINE KINASE"/>
    <property type="match status" value="1"/>
</dbReference>
<sequence>MMKRFCSLSFFFVLVIVAAFGQNRRLEKTDQAGELARLLERASRSLDFAELFDTTLSYLEQAQRLANQLNHDSALVVIQNYYGLANFNRGNFHEATACYYAGLELAEASGNLAQKSKLLNNLGMIYDELEDYDKAISLYRQSHTIDSLAGNEAGVMRSFINMAIGFQNKKLMDTAFVLNKKALILAEKLKDSLSLVNIINNQGTIEYDRKHYDESLSFYQKALALYRSMNNQDGVATTLNNIGLVYLDQKKYPQALSNFLSALDIVNDIGLYNLSGDVYSNLAVYYEEVGDYQNAYQYYNLFNEVYDSLIGEKKNLMIRKLEAQYNLEKKQREILELRQQNHAQLEEIEARRITQSYMYLIIFLVIFSLAVVFYLLHKERKLSLELKEKTEELKKLNNAKDKFFSIIAHDLKNPFNALVSYTSLLREDFERFSRDEIKQIIVDLNNATEQGFKLLENLLYWTRSQTNRIKVFRTRFNLRQICEDVEDLAKSNLHEKSQQLVLDMPSETIVFADKDMISTVVRNLVFNAIKFSHRDTDIRITCERLPGEVKVLVIDQGVGIRESDLERIFQYTENTTTYGTEGESGSGLGLVICREFVEKNGGKIGVNSSPDKGATFYFTIPLAETTSKNG</sequence>
<reference evidence="11" key="1">
    <citation type="submission" date="2022-10" db="EMBL/GenBank/DDBJ databases">
        <title>Gaoshiqiia sediminis gen. nov., sp. nov., isolated from coastal sediment.</title>
        <authorList>
            <person name="Yu W.X."/>
            <person name="Mu D.S."/>
            <person name="Du J.Z."/>
            <person name="Liang Y.Q."/>
        </authorList>
    </citation>
    <scope>NUCLEOTIDE SEQUENCE</scope>
    <source>
        <strain evidence="11">A06</strain>
    </source>
</reference>
<keyword evidence="6" id="KW-0902">Two-component regulatory system</keyword>
<dbReference type="SUPFAM" id="SSF48452">
    <property type="entry name" value="TPR-like"/>
    <property type="match status" value="2"/>
</dbReference>
<dbReference type="Pfam" id="PF00512">
    <property type="entry name" value="HisKA"/>
    <property type="match status" value="1"/>
</dbReference>
<dbReference type="InterPro" id="IPR036890">
    <property type="entry name" value="HATPase_C_sf"/>
</dbReference>
<keyword evidence="8" id="KW-0175">Coiled coil</keyword>
<dbReference type="InterPro" id="IPR050736">
    <property type="entry name" value="Sensor_HK_Regulatory"/>
</dbReference>
<dbReference type="Gene3D" id="3.30.565.10">
    <property type="entry name" value="Histidine kinase-like ATPase, C-terminal domain"/>
    <property type="match status" value="1"/>
</dbReference>
<feature type="repeat" description="TPR" evidence="7">
    <location>
        <begin position="236"/>
        <end position="269"/>
    </location>
</feature>
<dbReference type="Pfam" id="PF13424">
    <property type="entry name" value="TPR_12"/>
    <property type="match status" value="2"/>
</dbReference>
<dbReference type="AlphaFoldDB" id="A0AA41Y5D6"/>
<dbReference type="PANTHER" id="PTHR43711:SF31">
    <property type="entry name" value="HISTIDINE KINASE"/>
    <property type="match status" value="1"/>
</dbReference>
<dbReference type="Proteomes" id="UP001163821">
    <property type="component" value="Unassembled WGS sequence"/>
</dbReference>
<organism evidence="11 12">
    <name type="scientific">Gaoshiqia sediminis</name>
    <dbReference type="NCBI Taxonomy" id="2986998"/>
    <lineage>
        <taxon>Bacteria</taxon>
        <taxon>Pseudomonadati</taxon>
        <taxon>Bacteroidota</taxon>
        <taxon>Bacteroidia</taxon>
        <taxon>Marinilabiliales</taxon>
        <taxon>Prolixibacteraceae</taxon>
        <taxon>Gaoshiqia</taxon>
    </lineage>
</organism>
<evidence type="ECO:0000313" key="12">
    <source>
        <dbReference type="Proteomes" id="UP001163821"/>
    </source>
</evidence>
<dbReference type="SUPFAM" id="SSF47384">
    <property type="entry name" value="Homodimeric domain of signal transducing histidine kinase"/>
    <property type="match status" value="1"/>
</dbReference>
<dbReference type="InterPro" id="IPR019734">
    <property type="entry name" value="TPR_rpt"/>
</dbReference>
<gene>
    <name evidence="11" type="ORF">N2K84_05420</name>
</gene>
<keyword evidence="4" id="KW-0808">Transferase</keyword>
<evidence type="ECO:0000256" key="9">
    <source>
        <dbReference type="SAM" id="Phobius"/>
    </source>
</evidence>
<dbReference type="InterPro" id="IPR036097">
    <property type="entry name" value="HisK_dim/P_sf"/>
</dbReference>
<dbReference type="EMBL" id="JAPAAF010000005">
    <property type="protein sequence ID" value="MCW0482160.1"/>
    <property type="molecule type" value="Genomic_DNA"/>
</dbReference>
<name>A0AA41Y5D6_9BACT</name>
<dbReference type="SMART" id="SM00028">
    <property type="entry name" value="TPR"/>
    <property type="match status" value="5"/>
</dbReference>
<dbReference type="InterPro" id="IPR011990">
    <property type="entry name" value="TPR-like_helical_dom_sf"/>
</dbReference>
<dbReference type="Pfam" id="PF02518">
    <property type="entry name" value="HATPase_c"/>
    <property type="match status" value="1"/>
</dbReference>
<dbReference type="PROSITE" id="PS50109">
    <property type="entry name" value="HIS_KIN"/>
    <property type="match status" value="1"/>
</dbReference>
<evidence type="ECO:0000256" key="7">
    <source>
        <dbReference type="PROSITE-ProRule" id="PRU00339"/>
    </source>
</evidence>
<keyword evidence="9" id="KW-0812">Transmembrane</keyword>
<keyword evidence="9" id="KW-0472">Membrane</keyword>
<keyword evidence="12" id="KW-1185">Reference proteome</keyword>
<dbReference type="CDD" id="cd00082">
    <property type="entry name" value="HisKA"/>
    <property type="match status" value="1"/>
</dbReference>
<feature type="repeat" description="TPR" evidence="7">
    <location>
        <begin position="116"/>
        <end position="149"/>
    </location>
</feature>
<keyword evidence="9" id="KW-1133">Transmembrane helix</keyword>
<dbReference type="EC" id="2.7.13.3" evidence="2"/>
<evidence type="ECO:0000256" key="2">
    <source>
        <dbReference type="ARBA" id="ARBA00012438"/>
    </source>
</evidence>
<dbReference type="Pfam" id="PF13374">
    <property type="entry name" value="TPR_10"/>
    <property type="match status" value="1"/>
</dbReference>
<feature type="domain" description="Histidine kinase" evidence="10">
    <location>
        <begin position="406"/>
        <end position="624"/>
    </location>
</feature>
<dbReference type="InterPro" id="IPR005467">
    <property type="entry name" value="His_kinase_dom"/>
</dbReference>
<comment type="catalytic activity">
    <reaction evidence="1">
        <text>ATP + protein L-histidine = ADP + protein N-phospho-L-histidine.</text>
        <dbReference type="EC" id="2.7.13.3"/>
    </reaction>
</comment>
<dbReference type="SUPFAM" id="SSF55874">
    <property type="entry name" value="ATPase domain of HSP90 chaperone/DNA topoisomerase II/histidine kinase"/>
    <property type="match status" value="1"/>
</dbReference>
<evidence type="ECO:0000256" key="8">
    <source>
        <dbReference type="SAM" id="Coils"/>
    </source>
</evidence>
<evidence type="ECO:0000256" key="5">
    <source>
        <dbReference type="ARBA" id="ARBA00022777"/>
    </source>
</evidence>
<comment type="caution">
    <text evidence="11">The sequence shown here is derived from an EMBL/GenBank/DDBJ whole genome shotgun (WGS) entry which is preliminary data.</text>
</comment>
<protein>
    <recommendedName>
        <fullName evidence="2">histidine kinase</fullName>
        <ecNumber evidence="2">2.7.13.3</ecNumber>
    </recommendedName>
</protein>
<keyword evidence="7" id="KW-0802">TPR repeat</keyword>
<evidence type="ECO:0000313" key="11">
    <source>
        <dbReference type="EMBL" id="MCW0482160.1"/>
    </source>
</evidence>
<dbReference type="PROSITE" id="PS50005">
    <property type="entry name" value="TPR"/>
    <property type="match status" value="2"/>
</dbReference>
<accession>A0AA41Y5D6</accession>
<dbReference type="RefSeq" id="WP_282590766.1">
    <property type="nucleotide sequence ID" value="NZ_JAPAAF010000005.1"/>
</dbReference>
<keyword evidence="3" id="KW-0597">Phosphoprotein</keyword>
<proteinExistence type="predicted"/>
<evidence type="ECO:0000256" key="4">
    <source>
        <dbReference type="ARBA" id="ARBA00022679"/>
    </source>
</evidence>
<evidence type="ECO:0000256" key="6">
    <source>
        <dbReference type="ARBA" id="ARBA00023012"/>
    </source>
</evidence>
<keyword evidence="5 11" id="KW-0418">Kinase</keyword>
<dbReference type="GO" id="GO:0000155">
    <property type="term" value="F:phosphorelay sensor kinase activity"/>
    <property type="evidence" value="ECO:0007669"/>
    <property type="project" value="InterPro"/>
</dbReference>
<feature type="coiled-coil region" evidence="8">
    <location>
        <begin position="313"/>
        <end position="347"/>
    </location>
</feature>
<dbReference type="InterPro" id="IPR003594">
    <property type="entry name" value="HATPase_dom"/>
</dbReference>
<evidence type="ECO:0000259" key="10">
    <source>
        <dbReference type="PROSITE" id="PS50109"/>
    </source>
</evidence>
<dbReference type="InterPro" id="IPR003661">
    <property type="entry name" value="HisK_dim/P_dom"/>
</dbReference>
<dbReference type="Gene3D" id="1.10.287.130">
    <property type="match status" value="1"/>
</dbReference>
<dbReference type="SMART" id="SM00388">
    <property type="entry name" value="HisKA"/>
    <property type="match status" value="1"/>
</dbReference>
<dbReference type="SMART" id="SM00387">
    <property type="entry name" value="HATPase_c"/>
    <property type="match status" value="1"/>
</dbReference>
<evidence type="ECO:0000256" key="3">
    <source>
        <dbReference type="ARBA" id="ARBA00022553"/>
    </source>
</evidence>